<keyword evidence="3" id="KW-1185">Reference proteome</keyword>
<sequence>MANLCSACAQIRFLDLCCPTAPDIHSARKAQKANLKYFKAPPFRVFSAEHSPPDQIVPLGSLGQIRRSSTQCSLCYLIHRVIRHRGAYILGNRPIQDDDDNIIFFAITGILASYGNVTESMSDTTANGCPDKLFDFRRLCLTVHFKEDTVFEGIFVEHYRALAFYNHIAQVCHVDSFEGDSGAKLLIGNTASEFENPRMLFSGRKRPDTVDIKLLRNWMSICNTEHTASCCEESESEDIITPCKLIRLIHVDHLCLHVLRDVDLGDLQYAALSYVWGGPQPVILEKGNEDHFQRKDALSGTDLPQTILDAIHLARLLQIKYLWVDALCIFQGGSPSEIEDRQYQLSNMGNIYRAALVTIIAACGANSNAGLSGLRPGSRSFVQEIVQLVPSDDDSVHAGLGLVTTCTARPAWTGWGQDQDSFHDDIDISAWNTRAWTFQERCLARRSLVFTPEQVFWVCDEAFFCEESSFEDPKLYKKGSFDMPLHVELYGSRFHPLAWKTIDGPLAQMTTTRQNFWTRYSLIVQEYSSRKLTCPGDIFDAFEKIEEAFHRISGETFQWGHPKSRFGVSLAWTSPSYIYTLLRRSATTTLPMTSLKKTVVLPSWSWMGWMGVINLGATDERLEW</sequence>
<dbReference type="PANTHER" id="PTHR33112">
    <property type="entry name" value="DOMAIN PROTEIN, PUTATIVE-RELATED"/>
    <property type="match status" value="1"/>
</dbReference>
<dbReference type="EMBL" id="MU004195">
    <property type="protein sequence ID" value="KAF2491599.1"/>
    <property type="molecule type" value="Genomic_DNA"/>
</dbReference>
<evidence type="ECO:0000259" key="1">
    <source>
        <dbReference type="Pfam" id="PF06985"/>
    </source>
</evidence>
<dbReference type="AlphaFoldDB" id="A0A6A6QHN4"/>
<dbReference type="OrthoDB" id="5135333at2759"/>
<feature type="domain" description="Heterokaryon incompatibility" evidence="1">
    <location>
        <begin position="269"/>
        <end position="440"/>
    </location>
</feature>
<dbReference type="InterPro" id="IPR010730">
    <property type="entry name" value="HET"/>
</dbReference>
<protein>
    <submittedName>
        <fullName evidence="2">HET-domain-containing protein</fullName>
    </submittedName>
</protein>
<proteinExistence type="predicted"/>
<dbReference type="Proteomes" id="UP000799750">
    <property type="component" value="Unassembled WGS sequence"/>
</dbReference>
<evidence type="ECO:0000313" key="3">
    <source>
        <dbReference type="Proteomes" id="UP000799750"/>
    </source>
</evidence>
<dbReference type="Pfam" id="PF06985">
    <property type="entry name" value="HET"/>
    <property type="match status" value="1"/>
</dbReference>
<evidence type="ECO:0000313" key="2">
    <source>
        <dbReference type="EMBL" id="KAF2491599.1"/>
    </source>
</evidence>
<organism evidence="2 3">
    <name type="scientific">Lophium mytilinum</name>
    <dbReference type="NCBI Taxonomy" id="390894"/>
    <lineage>
        <taxon>Eukaryota</taxon>
        <taxon>Fungi</taxon>
        <taxon>Dikarya</taxon>
        <taxon>Ascomycota</taxon>
        <taxon>Pezizomycotina</taxon>
        <taxon>Dothideomycetes</taxon>
        <taxon>Pleosporomycetidae</taxon>
        <taxon>Mytilinidiales</taxon>
        <taxon>Mytilinidiaceae</taxon>
        <taxon>Lophium</taxon>
    </lineage>
</organism>
<accession>A0A6A6QHN4</accession>
<gene>
    <name evidence="2" type="ORF">BU16DRAFT_123206</name>
</gene>
<dbReference type="PANTHER" id="PTHR33112:SF14">
    <property type="entry name" value="HETEROKARYON INCOMPATIBILITY DOMAIN-CONTAINING PROTEIN"/>
    <property type="match status" value="1"/>
</dbReference>
<name>A0A6A6QHN4_9PEZI</name>
<reference evidence="2" key="1">
    <citation type="journal article" date="2020" name="Stud. Mycol.">
        <title>101 Dothideomycetes genomes: a test case for predicting lifestyles and emergence of pathogens.</title>
        <authorList>
            <person name="Haridas S."/>
            <person name="Albert R."/>
            <person name="Binder M."/>
            <person name="Bloem J."/>
            <person name="Labutti K."/>
            <person name="Salamov A."/>
            <person name="Andreopoulos B."/>
            <person name="Baker S."/>
            <person name="Barry K."/>
            <person name="Bills G."/>
            <person name="Bluhm B."/>
            <person name="Cannon C."/>
            <person name="Castanera R."/>
            <person name="Culley D."/>
            <person name="Daum C."/>
            <person name="Ezra D."/>
            <person name="Gonzalez J."/>
            <person name="Henrissat B."/>
            <person name="Kuo A."/>
            <person name="Liang C."/>
            <person name="Lipzen A."/>
            <person name="Lutzoni F."/>
            <person name="Magnuson J."/>
            <person name="Mondo S."/>
            <person name="Nolan M."/>
            <person name="Ohm R."/>
            <person name="Pangilinan J."/>
            <person name="Park H.-J."/>
            <person name="Ramirez L."/>
            <person name="Alfaro M."/>
            <person name="Sun H."/>
            <person name="Tritt A."/>
            <person name="Yoshinaga Y."/>
            <person name="Zwiers L.-H."/>
            <person name="Turgeon B."/>
            <person name="Goodwin S."/>
            <person name="Spatafora J."/>
            <person name="Crous P."/>
            <person name="Grigoriev I."/>
        </authorList>
    </citation>
    <scope>NUCLEOTIDE SEQUENCE</scope>
    <source>
        <strain evidence="2">CBS 269.34</strain>
    </source>
</reference>